<dbReference type="OrthoDB" id="9802649at2"/>
<dbReference type="AlphaFoldDB" id="A0A2A5RPW5"/>
<keyword evidence="2" id="KW-0808">Transferase</keyword>
<sequence>MKKVGILLATYRPNDRYLIELLKSINNQTYKNIELFVCDDSASPEISSHILDMLNKFIRKFHFEFDKNEVNEGSNKTFEKLTQQSNADYLAFCDQDDIWEIDKIEHLVKTIEIQKAVLCYSDLSVINSDNKLIFSSFRKIKKRAVPIFGDDCFKYLLSRSSVTGCTILVKSKIACEALPFFDGFNVHDQWLAFYASSKGRIAYVALPLVRYRIHKGNQIGANIFDGITSKKDYIKNRLAKEVQKCDGLLINYHFTKAQIATIKDYQFQIVNRMNFMNKRSLKGGINMIEIIKEDPELIIFEFLIGIAPNKINEMIFKKLHHRRIGKND</sequence>
<feature type="domain" description="Glycosyltransferase 2-like" evidence="1">
    <location>
        <begin position="15"/>
        <end position="121"/>
    </location>
</feature>
<evidence type="ECO:0000259" key="1">
    <source>
        <dbReference type="Pfam" id="PF00535"/>
    </source>
</evidence>
<dbReference type="STRING" id="1291764.GCA_001311235_00307"/>
<reference evidence="2 3" key="1">
    <citation type="submission" date="2014-12" db="EMBL/GenBank/DDBJ databases">
        <title>Draft genome sequences of 10 type strains of Lactococcus.</title>
        <authorList>
            <person name="Sun Z."/>
            <person name="Zhong Z."/>
            <person name="Liu W."/>
            <person name="Zhang W."/>
            <person name="Zhang H."/>
        </authorList>
    </citation>
    <scope>NUCLEOTIDE SEQUENCE [LARGE SCALE GENOMIC DNA]</scope>
    <source>
        <strain evidence="2 3">JCM 16395</strain>
    </source>
</reference>
<dbReference type="GO" id="GO:0016758">
    <property type="term" value="F:hexosyltransferase activity"/>
    <property type="evidence" value="ECO:0007669"/>
    <property type="project" value="UniProtKB-ARBA"/>
</dbReference>
<accession>A0A2A5RPW5</accession>
<organism evidence="2 3">
    <name type="scientific">Lactococcus fujiensis JCM 16395</name>
    <dbReference type="NCBI Taxonomy" id="1291764"/>
    <lineage>
        <taxon>Bacteria</taxon>
        <taxon>Bacillati</taxon>
        <taxon>Bacillota</taxon>
        <taxon>Bacilli</taxon>
        <taxon>Lactobacillales</taxon>
        <taxon>Streptococcaceae</taxon>
        <taxon>Lactococcus</taxon>
    </lineage>
</organism>
<keyword evidence="3" id="KW-1185">Reference proteome</keyword>
<dbReference type="EMBL" id="JXJU01000001">
    <property type="protein sequence ID" value="PCS01429.1"/>
    <property type="molecule type" value="Genomic_DNA"/>
</dbReference>
<dbReference type="PANTHER" id="PTHR22916:SF3">
    <property type="entry name" value="UDP-GLCNAC:BETAGAL BETA-1,3-N-ACETYLGLUCOSAMINYLTRANSFERASE-LIKE PROTEIN 1"/>
    <property type="match status" value="1"/>
</dbReference>
<dbReference type="RefSeq" id="WP_096816893.1">
    <property type="nucleotide sequence ID" value="NZ_JXJU01000001.1"/>
</dbReference>
<gene>
    <name evidence="2" type="ORF">RT41_GL000193</name>
</gene>
<dbReference type="Proteomes" id="UP000218181">
    <property type="component" value="Unassembled WGS sequence"/>
</dbReference>
<dbReference type="SUPFAM" id="SSF53448">
    <property type="entry name" value="Nucleotide-diphospho-sugar transferases"/>
    <property type="match status" value="1"/>
</dbReference>
<evidence type="ECO:0000313" key="2">
    <source>
        <dbReference type="EMBL" id="PCS01429.1"/>
    </source>
</evidence>
<dbReference type="InterPro" id="IPR001173">
    <property type="entry name" value="Glyco_trans_2-like"/>
</dbReference>
<proteinExistence type="predicted"/>
<dbReference type="PANTHER" id="PTHR22916">
    <property type="entry name" value="GLYCOSYLTRANSFERASE"/>
    <property type="match status" value="1"/>
</dbReference>
<dbReference type="Gene3D" id="3.90.550.10">
    <property type="entry name" value="Spore Coat Polysaccharide Biosynthesis Protein SpsA, Chain A"/>
    <property type="match status" value="1"/>
</dbReference>
<name>A0A2A5RPW5_9LACT</name>
<dbReference type="InterPro" id="IPR029044">
    <property type="entry name" value="Nucleotide-diphossugar_trans"/>
</dbReference>
<evidence type="ECO:0000313" key="3">
    <source>
        <dbReference type="Proteomes" id="UP000218181"/>
    </source>
</evidence>
<protein>
    <submittedName>
        <fullName evidence="2">Glycosyltransferase</fullName>
    </submittedName>
</protein>
<dbReference type="Pfam" id="PF00535">
    <property type="entry name" value="Glycos_transf_2"/>
    <property type="match status" value="1"/>
</dbReference>
<comment type="caution">
    <text evidence="2">The sequence shown here is derived from an EMBL/GenBank/DDBJ whole genome shotgun (WGS) entry which is preliminary data.</text>
</comment>